<dbReference type="InterPro" id="IPR020594">
    <property type="entry name" value="Ribosomal_bL9_bac/chp"/>
</dbReference>
<dbReference type="SUPFAM" id="SSF55658">
    <property type="entry name" value="L9 N-domain-like"/>
    <property type="match status" value="1"/>
</dbReference>
<dbReference type="Gene3D" id="3.10.430.100">
    <property type="entry name" value="Ribosomal protein L9, C-terminal domain"/>
    <property type="match status" value="1"/>
</dbReference>
<evidence type="ECO:0000259" key="8">
    <source>
        <dbReference type="PROSITE" id="PS00651"/>
    </source>
</evidence>
<dbReference type="SUPFAM" id="SSF55653">
    <property type="entry name" value="Ribosomal protein L9 C-domain"/>
    <property type="match status" value="1"/>
</dbReference>
<dbReference type="Gene3D" id="3.40.5.10">
    <property type="entry name" value="Ribosomal protein L9, N-terminal domain"/>
    <property type="match status" value="1"/>
</dbReference>
<dbReference type="PROSITE" id="PS00651">
    <property type="entry name" value="RIBOSOMAL_L9"/>
    <property type="match status" value="1"/>
</dbReference>
<feature type="domain" description="Ribosomal protein L9" evidence="8">
    <location>
        <begin position="13"/>
        <end position="40"/>
    </location>
</feature>
<evidence type="ECO:0000256" key="4">
    <source>
        <dbReference type="ARBA" id="ARBA00022980"/>
    </source>
</evidence>
<organism evidence="9">
    <name type="scientific">Buchnera aphidicola</name>
    <name type="common">Anoecia corni</name>
    <dbReference type="NCBI Taxonomy" id="2994477"/>
    <lineage>
        <taxon>Bacteria</taxon>
        <taxon>Pseudomonadati</taxon>
        <taxon>Pseudomonadota</taxon>
        <taxon>Gammaproteobacteria</taxon>
        <taxon>Enterobacterales</taxon>
        <taxon>Erwiniaceae</taxon>
        <taxon>Buchnera</taxon>
    </lineage>
</organism>
<dbReference type="InterPro" id="IPR020070">
    <property type="entry name" value="Ribosomal_bL9_N"/>
</dbReference>
<keyword evidence="3 7" id="KW-0694">RNA-binding</keyword>
<dbReference type="GO" id="GO:0019843">
    <property type="term" value="F:rRNA binding"/>
    <property type="evidence" value="ECO:0007669"/>
    <property type="project" value="UniProtKB-UniRule"/>
</dbReference>
<dbReference type="NCBIfam" id="TIGR00158">
    <property type="entry name" value="L9"/>
    <property type="match status" value="1"/>
</dbReference>
<dbReference type="GO" id="GO:0006412">
    <property type="term" value="P:translation"/>
    <property type="evidence" value="ECO:0007669"/>
    <property type="project" value="UniProtKB-UniRule"/>
</dbReference>
<dbReference type="GO" id="GO:1990904">
    <property type="term" value="C:ribonucleoprotein complex"/>
    <property type="evidence" value="ECO:0007669"/>
    <property type="project" value="UniProtKB-KW"/>
</dbReference>
<evidence type="ECO:0000256" key="2">
    <source>
        <dbReference type="ARBA" id="ARBA00022730"/>
    </source>
</evidence>
<dbReference type="GO" id="GO:0005840">
    <property type="term" value="C:ribosome"/>
    <property type="evidence" value="ECO:0007669"/>
    <property type="project" value="UniProtKB-KW"/>
</dbReference>
<dbReference type="InterPro" id="IPR000244">
    <property type="entry name" value="Ribosomal_bL9"/>
</dbReference>
<dbReference type="Pfam" id="PF03948">
    <property type="entry name" value="Ribosomal_L9_C"/>
    <property type="match status" value="1"/>
</dbReference>
<comment type="similarity">
    <text evidence="1 7">Belongs to the bacterial ribosomal protein bL9 family.</text>
</comment>
<comment type="function">
    <text evidence="7">Binds to the 23S rRNA.</text>
</comment>
<sequence length="149" mass="16589">MRLILLEKMKNIGNAGQVVEVKSGYARNFLIPKGKAIFASKENIKKHELNKRELEKKSLEKILNAKDKINKLKSLGTVVVYSQAGSKGKLFGSVGPSEVVSAIKLLGMEVNKKELMFNSGNLHYIGVHTIVFQPHKKVKTDFLVEIIPC</sequence>
<evidence type="ECO:0000313" key="9">
    <source>
        <dbReference type="EMBL" id="CAL4043984.1"/>
    </source>
</evidence>
<dbReference type="EMBL" id="OZ060371">
    <property type="protein sequence ID" value="CAL4043984.1"/>
    <property type="molecule type" value="Genomic_DNA"/>
</dbReference>
<dbReference type="AlphaFoldDB" id="A0AAT9IH62"/>
<dbReference type="InterPro" id="IPR036791">
    <property type="entry name" value="Ribosomal_bL9_C_sf"/>
</dbReference>
<protein>
    <recommendedName>
        <fullName evidence="6 7">Large ribosomal subunit protein bL9</fullName>
    </recommendedName>
</protein>
<keyword evidence="2 7" id="KW-0699">rRNA-binding</keyword>
<dbReference type="InterPro" id="IPR009027">
    <property type="entry name" value="Ribosomal_bL9/RNase_H1_N"/>
</dbReference>
<accession>A0AAT9IH62</accession>
<dbReference type="RefSeq" id="WP_367680964.1">
    <property type="nucleotide sequence ID" value="NZ_OZ060371.1"/>
</dbReference>
<dbReference type="InterPro" id="IPR036935">
    <property type="entry name" value="Ribosomal_bL9_N_sf"/>
</dbReference>
<dbReference type="Pfam" id="PF01281">
    <property type="entry name" value="Ribosomal_L9_N"/>
    <property type="match status" value="1"/>
</dbReference>
<gene>
    <name evidence="7 9" type="primary">rplI</name>
    <name evidence="9" type="ORF">BUANCORI2928_445</name>
</gene>
<dbReference type="GO" id="GO:0003735">
    <property type="term" value="F:structural constituent of ribosome"/>
    <property type="evidence" value="ECO:0007669"/>
    <property type="project" value="InterPro"/>
</dbReference>
<dbReference type="InterPro" id="IPR020069">
    <property type="entry name" value="Ribosomal_bL9_C"/>
</dbReference>
<dbReference type="PANTHER" id="PTHR21368">
    <property type="entry name" value="50S RIBOSOMAL PROTEIN L9"/>
    <property type="match status" value="1"/>
</dbReference>
<keyword evidence="4 7" id="KW-0689">Ribosomal protein</keyword>
<evidence type="ECO:0000256" key="3">
    <source>
        <dbReference type="ARBA" id="ARBA00022884"/>
    </source>
</evidence>
<name>A0AAT9IH62_9GAMM</name>
<reference evidence="9" key="1">
    <citation type="submission" date="2024-06" db="EMBL/GenBank/DDBJ databases">
        <authorList>
            <person name="Manzano-Marin A."/>
            <person name="Manzano-Marin A."/>
            <person name="Alejandro Manzano Marin A."/>
        </authorList>
    </citation>
    <scope>NUCLEOTIDE SEQUENCE</scope>
    <source>
        <strain evidence="9">Ancorni-2928</strain>
    </source>
</reference>
<keyword evidence="5 7" id="KW-0687">Ribonucleoprotein</keyword>
<proteinExistence type="inferred from homology"/>
<evidence type="ECO:0000256" key="7">
    <source>
        <dbReference type="HAMAP-Rule" id="MF_00503"/>
    </source>
</evidence>
<evidence type="ECO:0000256" key="1">
    <source>
        <dbReference type="ARBA" id="ARBA00010605"/>
    </source>
</evidence>
<evidence type="ECO:0000256" key="5">
    <source>
        <dbReference type="ARBA" id="ARBA00023274"/>
    </source>
</evidence>
<dbReference type="HAMAP" id="MF_00503">
    <property type="entry name" value="Ribosomal_bL9"/>
    <property type="match status" value="1"/>
</dbReference>
<evidence type="ECO:0000256" key="6">
    <source>
        <dbReference type="ARBA" id="ARBA00035292"/>
    </source>
</evidence>